<evidence type="ECO:0000256" key="2">
    <source>
        <dbReference type="RuleBase" id="RU362097"/>
    </source>
</evidence>
<keyword evidence="4" id="KW-1185">Reference proteome</keyword>
<proteinExistence type="inferred from homology"/>
<dbReference type="GO" id="GO:0015562">
    <property type="term" value="F:efflux transmembrane transporter activity"/>
    <property type="evidence" value="ECO:0007669"/>
    <property type="project" value="InterPro"/>
</dbReference>
<comment type="similarity">
    <text evidence="1 2">Belongs to the outer membrane factor (OMF) (TC 1.B.17) family.</text>
</comment>
<comment type="subcellular location">
    <subcellularLocation>
        <location evidence="2">Cell membrane</location>
        <topology evidence="2">Lipid-anchor</topology>
    </subcellularLocation>
</comment>
<reference evidence="3 4" key="1">
    <citation type="submission" date="2020-01" db="EMBL/GenBank/DDBJ databases">
        <title>Genome sequencing of strain KACC 21507.</title>
        <authorList>
            <person name="Heo J."/>
            <person name="Kim S.-J."/>
            <person name="Kim J.-S."/>
            <person name="Hong S.-B."/>
            <person name="Kwon S.-W."/>
        </authorList>
    </citation>
    <scope>NUCLEOTIDE SEQUENCE [LARGE SCALE GENOMIC DNA]</scope>
    <source>
        <strain evidence="3 4">KACC 21507</strain>
    </source>
</reference>
<accession>A0A6P1NHC7</accession>
<protein>
    <submittedName>
        <fullName evidence="3">Efflux transporter outer membrane subunit</fullName>
    </submittedName>
</protein>
<dbReference type="PROSITE" id="PS51257">
    <property type="entry name" value="PROKAR_LIPOPROTEIN"/>
    <property type="match status" value="1"/>
</dbReference>
<dbReference type="PANTHER" id="PTHR30203:SF25">
    <property type="entry name" value="OUTER MEMBRANE PROTEIN-RELATED"/>
    <property type="match status" value="1"/>
</dbReference>
<name>A0A6P1NHC7_9PROT</name>
<dbReference type="Gene3D" id="2.20.200.10">
    <property type="entry name" value="Outer membrane efflux proteins (OEP)"/>
    <property type="match status" value="1"/>
</dbReference>
<dbReference type="RefSeq" id="WP_160619003.1">
    <property type="nucleotide sequence ID" value="NZ_CP047652.1"/>
</dbReference>
<keyword evidence="2" id="KW-0812">Transmembrane</keyword>
<dbReference type="SUPFAM" id="SSF56954">
    <property type="entry name" value="Outer membrane efflux proteins (OEP)"/>
    <property type="match status" value="1"/>
</dbReference>
<dbReference type="Gene3D" id="1.20.1600.10">
    <property type="entry name" value="Outer membrane efflux proteins (OEP)"/>
    <property type="match status" value="1"/>
</dbReference>
<dbReference type="KEGG" id="bomb:GT348_06455"/>
<gene>
    <name evidence="3" type="ORF">GT348_06455</name>
</gene>
<keyword evidence="2" id="KW-0449">Lipoprotein</keyword>
<dbReference type="InterPro" id="IPR003423">
    <property type="entry name" value="OMP_efflux"/>
</dbReference>
<organism evidence="3 4">
    <name type="scientific">Aristophania vespae</name>
    <dbReference type="NCBI Taxonomy" id="2697033"/>
    <lineage>
        <taxon>Bacteria</taxon>
        <taxon>Pseudomonadati</taxon>
        <taxon>Pseudomonadota</taxon>
        <taxon>Alphaproteobacteria</taxon>
        <taxon>Acetobacterales</taxon>
        <taxon>Acetobacteraceae</taxon>
        <taxon>Aristophania</taxon>
    </lineage>
</organism>
<dbReference type="InterPro" id="IPR010131">
    <property type="entry name" value="MdtP/NodT-like"/>
</dbReference>
<dbReference type="GO" id="GO:0005886">
    <property type="term" value="C:plasma membrane"/>
    <property type="evidence" value="ECO:0007669"/>
    <property type="project" value="UniProtKB-SubCell"/>
</dbReference>
<evidence type="ECO:0000313" key="4">
    <source>
        <dbReference type="Proteomes" id="UP000463975"/>
    </source>
</evidence>
<dbReference type="Proteomes" id="UP000463975">
    <property type="component" value="Chromosome"/>
</dbReference>
<keyword evidence="2" id="KW-0564">Palmitate</keyword>
<dbReference type="AlphaFoldDB" id="A0A6P1NHC7"/>
<dbReference type="Pfam" id="PF02321">
    <property type="entry name" value="OEP"/>
    <property type="match status" value="2"/>
</dbReference>
<evidence type="ECO:0000256" key="1">
    <source>
        <dbReference type="ARBA" id="ARBA00007613"/>
    </source>
</evidence>
<keyword evidence="2" id="KW-1134">Transmembrane beta strand</keyword>
<sequence length="530" mass="58123">MSGSRNLFPPFIKGGIGTVFLTTILSGCIMVGPDYHRPEMKGQPQKWDKAANISGDQKAGFTYEGEVDLKWWRQFNDQILNNLIEGLGKQNLDIQEAATRISQARGQLKVVAAAGMPNVNWAGSYSWQQQSEKGMLSMVEAKPDADLQFQLYSNIGQAAWDLDLFGMIRRSVEAGKADIAAVEAARKAVVLASLSDLVDSYMRLRGVQEQLNYTEEHLQLVKRDLNLVLQRQKEGASNSLEVAQARGEVEKTKSELPPLKKAEAALINAIGYLLALPPRQLEKDLLPRTGQPAAPISVGVGLPSTLAQRRPDIMEAEAKLHAATALVGSAKAAFYPDINLVGNLGTQSLSATDFFMSGAKYFDVGPTVTIPIFQGGRLSGTLKLRKSQQKEAALEFRRVVLNAWREVDDAVTDLAHVQARYDDLKETVHQNQIAVSAARERYKEGAVPFLEVDRAEALLLANAILLAESRTETNTATVNLYRALGGGWQTLQTANDSASDTTQNKTRNIFQAQPNDLHKMQSVQAPQKLN</sequence>
<keyword evidence="2" id="KW-0472">Membrane</keyword>
<dbReference type="PANTHER" id="PTHR30203">
    <property type="entry name" value="OUTER MEMBRANE CATION EFFLUX PROTEIN"/>
    <property type="match status" value="1"/>
</dbReference>
<evidence type="ECO:0000313" key="3">
    <source>
        <dbReference type="EMBL" id="QHI95930.1"/>
    </source>
</evidence>
<dbReference type="NCBIfam" id="TIGR01845">
    <property type="entry name" value="outer_NodT"/>
    <property type="match status" value="1"/>
</dbReference>
<dbReference type="EMBL" id="CP047652">
    <property type="protein sequence ID" value="QHI95930.1"/>
    <property type="molecule type" value="Genomic_DNA"/>
</dbReference>